<dbReference type="AlphaFoldDB" id="A0A3G1KSE4"/>
<dbReference type="GO" id="GO:0003677">
    <property type="term" value="F:DNA binding"/>
    <property type="evidence" value="ECO:0007669"/>
    <property type="project" value="UniProtKB-KW"/>
</dbReference>
<dbReference type="InterPro" id="IPR000551">
    <property type="entry name" value="MerR-type_HTH_dom"/>
</dbReference>
<protein>
    <recommendedName>
        <fullName evidence="6">HTH merR-type domain-containing protein</fullName>
    </recommendedName>
</protein>
<gene>
    <name evidence="7" type="ORF">DCMF_10065</name>
</gene>
<evidence type="ECO:0000256" key="1">
    <source>
        <dbReference type="ARBA" id="ARBA00022491"/>
    </source>
</evidence>
<reference evidence="7 8" key="1">
    <citation type="submission" date="2016-10" db="EMBL/GenBank/DDBJ databases">
        <title>Complete Genome Sequence of Peptococcaceae strain DCMF.</title>
        <authorList>
            <person name="Edwards R.J."/>
            <person name="Holland S.I."/>
            <person name="Deshpande N.P."/>
            <person name="Wong Y.K."/>
            <person name="Ertan H."/>
            <person name="Manefield M."/>
            <person name="Russell T.L."/>
            <person name="Lee M.J."/>
        </authorList>
    </citation>
    <scope>NUCLEOTIDE SEQUENCE [LARGE SCALE GENOMIC DNA]</scope>
    <source>
        <strain evidence="7 8">DCMF</strain>
    </source>
</reference>
<dbReference type="Proteomes" id="UP000323521">
    <property type="component" value="Chromosome"/>
</dbReference>
<feature type="coiled-coil region" evidence="5">
    <location>
        <begin position="83"/>
        <end position="117"/>
    </location>
</feature>
<dbReference type="SUPFAM" id="SSF46955">
    <property type="entry name" value="Putative DNA-binding domain"/>
    <property type="match status" value="1"/>
</dbReference>
<dbReference type="OrthoDB" id="1894615at2"/>
<keyword evidence="5" id="KW-0175">Coiled coil</keyword>
<dbReference type="Pfam" id="PF13411">
    <property type="entry name" value="MerR_1"/>
    <property type="match status" value="1"/>
</dbReference>
<evidence type="ECO:0000313" key="8">
    <source>
        <dbReference type="Proteomes" id="UP000323521"/>
    </source>
</evidence>
<dbReference type="PANTHER" id="PTHR30204:SF69">
    <property type="entry name" value="MERR-FAMILY TRANSCRIPTIONAL REGULATOR"/>
    <property type="match status" value="1"/>
</dbReference>
<organism evidence="7 8">
    <name type="scientific">Formimonas warabiya</name>
    <dbReference type="NCBI Taxonomy" id="1761012"/>
    <lineage>
        <taxon>Bacteria</taxon>
        <taxon>Bacillati</taxon>
        <taxon>Bacillota</taxon>
        <taxon>Clostridia</taxon>
        <taxon>Eubacteriales</taxon>
        <taxon>Peptococcaceae</taxon>
        <taxon>Candidatus Formimonas</taxon>
    </lineage>
</organism>
<dbReference type="EMBL" id="CP017634">
    <property type="protein sequence ID" value="ATW25075.1"/>
    <property type="molecule type" value="Genomic_DNA"/>
</dbReference>
<accession>A0A3G1KSE4</accession>
<dbReference type="KEGG" id="fwa:DCMF_10065"/>
<keyword evidence="4" id="KW-0804">Transcription</keyword>
<dbReference type="RefSeq" id="WP_148134319.1">
    <property type="nucleotide sequence ID" value="NZ_CP017634.1"/>
</dbReference>
<dbReference type="Gene3D" id="1.10.1660.10">
    <property type="match status" value="1"/>
</dbReference>
<feature type="domain" description="HTH merR-type" evidence="6">
    <location>
        <begin position="1"/>
        <end position="67"/>
    </location>
</feature>
<name>A0A3G1KSE4_FORW1</name>
<evidence type="ECO:0000259" key="6">
    <source>
        <dbReference type="PROSITE" id="PS50937"/>
    </source>
</evidence>
<dbReference type="PROSITE" id="PS50937">
    <property type="entry name" value="HTH_MERR_2"/>
    <property type="match status" value="1"/>
</dbReference>
<sequence>MKISEFSQHFHLAPETIRYYINKGLLVPVTKNDRYNFREQDIEDMELLLRLKSFRFSITDIHKILSLKRLSNLDSSEELNDYINILKAQKKVLLGEKAQLQKLINDLQQEISTSSGKHTGAIKRKSGVPLTFLPYLSCPHCQGQLSISNCNIERDQIISGGLNCACGFKATIQNGIIIGQPGKISVYDGPDVERNSYRMMSPSLITLMQKAYHWMLERLNKCNTKGKLVLENFVNNYCFCYSNFESMDKDAYYIITDKYPEIVAVYKSLIDKLNLDLQVLYIAAGSHLLPLKNNCIDIYIDLDASNEYAIFHNGYAVDALTRYFHQDTYAIGAFFFFKPGGPSAQELLRQYPETWEKSFDIVHFRKYLQEMWQDTLDYYNIGYVTDSGEGESFSYHIPGEKLGLNTYFMHGFKNSNKKTL</sequence>
<dbReference type="InterPro" id="IPR009061">
    <property type="entry name" value="DNA-bd_dom_put_sf"/>
</dbReference>
<keyword evidence="3" id="KW-0238">DNA-binding</keyword>
<keyword evidence="1" id="KW-0678">Repressor</keyword>
<evidence type="ECO:0000256" key="4">
    <source>
        <dbReference type="ARBA" id="ARBA00023163"/>
    </source>
</evidence>
<dbReference type="GO" id="GO:0003700">
    <property type="term" value="F:DNA-binding transcription factor activity"/>
    <property type="evidence" value="ECO:0007669"/>
    <property type="project" value="InterPro"/>
</dbReference>
<evidence type="ECO:0000256" key="2">
    <source>
        <dbReference type="ARBA" id="ARBA00023015"/>
    </source>
</evidence>
<keyword evidence="2" id="KW-0805">Transcription regulation</keyword>
<dbReference type="PANTHER" id="PTHR30204">
    <property type="entry name" value="REDOX-CYCLING DRUG-SENSING TRANSCRIPTIONAL ACTIVATOR SOXR"/>
    <property type="match status" value="1"/>
</dbReference>
<dbReference type="InterPro" id="IPR047057">
    <property type="entry name" value="MerR_fam"/>
</dbReference>
<dbReference type="SMART" id="SM00422">
    <property type="entry name" value="HTH_MERR"/>
    <property type="match status" value="1"/>
</dbReference>
<evidence type="ECO:0000256" key="5">
    <source>
        <dbReference type="SAM" id="Coils"/>
    </source>
</evidence>
<evidence type="ECO:0000313" key="7">
    <source>
        <dbReference type="EMBL" id="ATW25075.1"/>
    </source>
</evidence>
<keyword evidence="8" id="KW-1185">Reference proteome</keyword>
<proteinExistence type="predicted"/>
<evidence type="ECO:0000256" key="3">
    <source>
        <dbReference type="ARBA" id="ARBA00023125"/>
    </source>
</evidence>